<dbReference type="Gene3D" id="3.30.60.30">
    <property type="match status" value="2"/>
</dbReference>
<dbReference type="InterPro" id="IPR002350">
    <property type="entry name" value="Kazal_dom"/>
</dbReference>
<organism evidence="7">
    <name type="scientific">Pristhesancus plagipennis</name>
    <name type="common">Common assassin bug</name>
    <dbReference type="NCBI Taxonomy" id="1955184"/>
    <lineage>
        <taxon>Eukaryota</taxon>
        <taxon>Metazoa</taxon>
        <taxon>Ecdysozoa</taxon>
        <taxon>Arthropoda</taxon>
        <taxon>Hexapoda</taxon>
        <taxon>Insecta</taxon>
        <taxon>Pterygota</taxon>
        <taxon>Neoptera</taxon>
        <taxon>Paraneoptera</taxon>
        <taxon>Hemiptera</taxon>
        <taxon>Heteroptera</taxon>
        <taxon>Panheteroptera</taxon>
        <taxon>Cimicomorpha</taxon>
        <taxon>Reduviidae</taxon>
        <taxon>Harpactorinae</taxon>
        <taxon>Harpactorini</taxon>
        <taxon>Pristhesancus</taxon>
    </lineage>
</organism>
<feature type="domain" description="Kazal-like" evidence="6">
    <location>
        <begin position="17"/>
        <end position="73"/>
    </location>
</feature>
<comment type="subcellular location">
    <subcellularLocation>
        <location evidence="1">Secreted</location>
    </subcellularLocation>
</comment>
<dbReference type="AlphaFoldDB" id="A0A2K8JRX9"/>
<dbReference type="EMBL" id="KY030931">
    <property type="protein sequence ID" value="ATU82682.1"/>
    <property type="molecule type" value="mRNA"/>
</dbReference>
<dbReference type="PROSITE" id="PS51465">
    <property type="entry name" value="KAZAL_2"/>
    <property type="match status" value="2"/>
</dbReference>
<feature type="chain" id="PRO_5014765452" evidence="5">
    <location>
        <begin position="21"/>
        <end position="127"/>
    </location>
</feature>
<evidence type="ECO:0000259" key="6">
    <source>
        <dbReference type="PROSITE" id="PS51465"/>
    </source>
</evidence>
<evidence type="ECO:0000313" key="7">
    <source>
        <dbReference type="EMBL" id="ATU82682.1"/>
    </source>
</evidence>
<keyword evidence="5" id="KW-0732">Signal</keyword>
<evidence type="ECO:0000256" key="3">
    <source>
        <dbReference type="ARBA" id="ARBA00022690"/>
    </source>
</evidence>
<dbReference type="Pfam" id="PF00050">
    <property type="entry name" value="Kazal_1"/>
    <property type="match status" value="2"/>
</dbReference>
<evidence type="ECO:0000256" key="1">
    <source>
        <dbReference type="ARBA" id="ARBA00004613"/>
    </source>
</evidence>
<name>A0A2K8JRX9_PRIPG</name>
<feature type="domain" description="Kazal-like" evidence="6">
    <location>
        <begin position="78"/>
        <end position="127"/>
    </location>
</feature>
<keyword evidence="3" id="KW-0646">Protease inhibitor</keyword>
<dbReference type="PANTHER" id="PTHR21312">
    <property type="entry name" value="SERINE PROTEASE INHIBITOR"/>
    <property type="match status" value="1"/>
</dbReference>
<dbReference type="SUPFAM" id="SSF100895">
    <property type="entry name" value="Kazal-type serine protease inhibitors"/>
    <property type="match status" value="2"/>
</dbReference>
<sequence length="127" mass="14194">MKEFISVIVVLLVALEFGQTASVNKPQSQACICTLEYFPVCGTDGVTYPNECVFNCNNKDKHAKFLFYGECETDLLFRRYGSKCTDKCNHIKRNVCGSDGVTYENPCMFKCAQISKPGLKIAHWGAC</sequence>
<dbReference type="CDD" id="cd00104">
    <property type="entry name" value="KAZAL_FS"/>
    <property type="match status" value="2"/>
</dbReference>
<evidence type="ECO:0000256" key="5">
    <source>
        <dbReference type="SAM" id="SignalP"/>
    </source>
</evidence>
<proteinExistence type="evidence at transcript level"/>
<dbReference type="GO" id="GO:0005576">
    <property type="term" value="C:extracellular region"/>
    <property type="evidence" value="ECO:0007669"/>
    <property type="project" value="UniProtKB-SubCell"/>
</dbReference>
<dbReference type="GO" id="GO:0030414">
    <property type="term" value="F:peptidase inhibitor activity"/>
    <property type="evidence" value="ECO:0007669"/>
    <property type="project" value="UniProtKB-KW"/>
</dbReference>
<dbReference type="PANTHER" id="PTHR21312:SF28">
    <property type="entry name" value="OVOINHIBITOR-RELATED"/>
    <property type="match status" value="1"/>
</dbReference>
<reference evidence="7" key="1">
    <citation type="submission" date="2016-10" db="EMBL/GenBank/DDBJ databases">
        <title>The assassin bug Pristhesancus plagipennis produces two different types of venom.</title>
        <authorList>
            <person name="Walker A.A."/>
            <person name="Herzig V."/>
            <person name="Jin J."/>
            <person name="Fry B.G."/>
            <person name="King G.F."/>
        </authorList>
    </citation>
    <scope>NUCLEOTIDE SEQUENCE</scope>
</reference>
<keyword evidence="4" id="KW-1015">Disulfide bond</keyword>
<protein>
    <submittedName>
        <fullName evidence="7">Venom Kazal domain protein 4</fullName>
    </submittedName>
</protein>
<dbReference type="InterPro" id="IPR036058">
    <property type="entry name" value="Kazal_dom_sf"/>
</dbReference>
<feature type="signal peptide" evidence="5">
    <location>
        <begin position="1"/>
        <end position="20"/>
    </location>
</feature>
<accession>A0A2K8JRX9</accession>
<dbReference type="SMART" id="SM00280">
    <property type="entry name" value="KAZAL"/>
    <property type="match status" value="2"/>
</dbReference>
<evidence type="ECO:0000256" key="4">
    <source>
        <dbReference type="ARBA" id="ARBA00023157"/>
    </source>
</evidence>
<keyword evidence="2" id="KW-0964">Secreted</keyword>
<dbReference type="PROSITE" id="PS00282">
    <property type="entry name" value="KAZAL_1"/>
    <property type="match status" value="2"/>
</dbReference>
<evidence type="ECO:0000256" key="2">
    <source>
        <dbReference type="ARBA" id="ARBA00022525"/>
    </source>
</evidence>